<dbReference type="RefSeq" id="WP_270038397.1">
    <property type="nucleotide sequence ID" value="NZ_JAPDOD010000003.1"/>
</dbReference>
<dbReference type="InterPro" id="IPR017853">
    <property type="entry name" value="GH"/>
</dbReference>
<keyword evidence="2" id="KW-0378">Hydrolase</keyword>
<dbReference type="AlphaFoldDB" id="A0A9X3MTW9"/>
<evidence type="ECO:0000256" key="1">
    <source>
        <dbReference type="ARBA" id="ARBA00005336"/>
    </source>
</evidence>
<gene>
    <name evidence="7" type="ORF">OM076_05145</name>
</gene>
<comment type="similarity">
    <text evidence="1">Belongs to the glycosyl hydrolase 3 family.</text>
</comment>
<keyword evidence="3" id="KW-0326">Glycosidase</keyword>
<sequence length="385" mass="39073">MPPATVVRRRRAAVLAAAGLAFVAGASLGASGGNDDTPPPRASAAPVEASASPAARRTPAPTPAPVDALSLQQQVGRLVVLRFSGTEAPSYVRKILRDGWASGAILFKDNVASPQQLRALTAALEQAGKAGGATPIICTDQEGGEIRNVAWAPPGPPAAAQVPGRDAKAAAVALRGAGINVSLAPVADVPSVDGAAMSGREFSRDPRQVATSTQAAIKGWLAGGVKPTVKHFPGLGGATVNTDSGSATIGGGAPTADDLAPFKAAIAAGVPIVMSANAVYPRLDARHIAAQSPAILTTLLRRQLGFRGVVMTDSIEAAAVRATGPTEEIAVRSIRAGNDIVLTTGQGSWIRAYRALLAEARSSKSFRAVVRASAARVLALQRSLE</sequence>
<keyword evidence="8" id="KW-1185">Reference proteome</keyword>
<dbReference type="PANTHER" id="PTHR30480:SF14">
    <property type="entry name" value="HYDROLASE, PUTATIVE (AFU_ORTHOLOGUE AFUA_4G13770)-RELATED"/>
    <property type="match status" value="1"/>
</dbReference>
<keyword evidence="5" id="KW-0732">Signal</keyword>
<evidence type="ECO:0000256" key="5">
    <source>
        <dbReference type="SAM" id="SignalP"/>
    </source>
</evidence>
<dbReference type="PANTHER" id="PTHR30480">
    <property type="entry name" value="BETA-HEXOSAMINIDASE-RELATED"/>
    <property type="match status" value="1"/>
</dbReference>
<evidence type="ECO:0000313" key="8">
    <source>
        <dbReference type="Proteomes" id="UP001149140"/>
    </source>
</evidence>
<dbReference type="Gene3D" id="3.20.20.300">
    <property type="entry name" value="Glycoside hydrolase, family 3, N-terminal domain"/>
    <property type="match status" value="1"/>
</dbReference>
<feature type="region of interest" description="Disordered" evidence="4">
    <location>
        <begin position="30"/>
        <end position="65"/>
    </location>
</feature>
<feature type="signal peptide" evidence="5">
    <location>
        <begin position="1"/>
        <end position="26"/>
    </location>
</feature>
<evidence type="ECO:0000313" key="7">
    <source>
        <dbReference type="EMBL" id="MDA0159638.1"/>
    </source>
</evidence>
<protein>
    <recommendedName>
        <fullName evidence="6">Glycoside hydrolase family 3 N-terminal domain-containing protein</fullName>
    </recommendedName>
</protein>
<feature type="compositionally biased region" description="Low complexity" evidence="4">
    <location>
        <begin position="42"/>
        <end position="59"/>
    </location>
</feature>
<evidence type="ECO:0000256" key="3">
    <source>
        <dbReference type="ARBA" id="ARBA00023295"/>
    </source>
</evidence>
<dbReference type="SUPFAM" id="SSF51445">
    <property type="entry name" value="(Trans)glycosidases"/>
    <property type="match status" value="1"/>
</dbReference>
<dbReference type="GO" id="GO:0004553">
    <property type="term" value="F:hydrolase activity, hydrolyzing O-glycosyl compounds"/>
    <property type="evidence" value="ECO:0007669"/>
    <property type="project" value="InterPro"/>
</dbReference>
<dbReference type="GO" id="GO:0005975">
    <property type="term" value="P:carbohydrate metabolic process"/>
    <property type="evidence" value="ECO:0007669"/>
    <property type="project" value="InterPro"/>
</dbReference>
<comment type="caution">
    <text evidence="7">The sequence shown here is derived from an EMBL/GenBank/DDBJ whole genome shotgun (WGS) entry which is preliminary data.</text>
</comment>
<evidence type="ECO:0000259" key="6">
    <source>
        <dbReference type="Pfam" id="PF00933"/>
    </source>
</evidence>
<dbReference type="InterPro" id="IPR036962">
    <property type="entry name" value="Glyco_hydro_3_N_sf"/>
</dbReference>
<name>A0A9X3MTW9_9ACTN</name>
<dbReference type="InterPro" id="IPR050226">
    <property type="entry name" value="NagZ_Beta-hexosaminidase"/>
</dbReference>
<dbReference type="GO" id="GO:0009254">
    <property type="term" value="P:peptidoglycan turnover"/>
    <property type="evidence" value="ECO:0007669"/>
    <property type="project" value="TreeGrafter"/>
</dbReference>
<dbReference type="Proteomes" id="UP001149140">
    <property type="component" value="Unassembled WGS sequence"/>
</dbReference>
<dbReference type="EMBL" id="JAPDOD010000003">
    <property type="protein sequence ID" value="MDA0159638.1"/>
    <property type="molecule type" value="Genomic_DNA"/>
</dbReference>
<dbReference type="Pfam" id="PF00933">
    <property type="entry name" value="Glyco_hydro_3"/>
    <property type="match status" value="1"/>
</dbReference>
<evidence type="ECO:0000256" key="4">
    <source>
        <dbReference type="SAM" id="MobiDB-lite"/>
    </source>
</evidence>
<accession>A0A9X3MTW9</accession>
<evidence type="ECO:0000256" key="2">
    <source>
        <dbReference type="ARBA" id="ARBA00022801"/>
    </source>
</evidence>
<dbReference type="InterPro" id="IPR001764">
    <property type="entry name" value="Glyco_hydro_3_N"/>
</dbReference>
<proteinExistence type="inferred from homology"/>
<feature type="chain" id="PRO_5040804524" description="Glycoside hydrolase family 3 N-terminal domain-containing protein" evidence="5">
    <location>
        <begin position="27"/>
        <end position="385"/>
    </location>
</feature>
<reference evidence="7" key="1">
    <citation type="submission" date="2022-10" db="EMBL/GenBank/DDBJ databases">
        <title>The WGS of Solirubrobacter ginsenosidimutans DSM 21036.</title>
        <authorList>
            <person name="Jiang Z."/>
        </authorList>
    </citation>
    <scope>NUCLEOTIDE SEQUENCE</scope>
    <source>
        <strain evidence="7">DSM 21036</strain>
    </source>
</reference>
<organism evidence="7 8">
    <name type="scientific">Solirubrobacter ginsenosidimutans</name>
    <dbReference type="NCBI Taxonomy" id="490573"/>
    <lineage>
        <taxon>Bacteria</taxon>
        <taxon>Bacillati</taxon>
        <taxon>Actinomycetota</taxon>
        <taxon>Thermoleophilia</taxon>
        <taxon>Solirubrobacterales</taxon>
        <taxon>Solirubrobacteraceae</taxon>
        <taxon>Solirubrobacter</taxon>
    </lineage>
</organism>
<feature type="domain" description="Glycoside hydrolase family 3 N-terminal" evidence="6">
    <location>
        <begin position="71"/>
        <end position="379"/>
    </location>
</feature>